<feature type="compositionally biased region" description="Low complexity" evidence="1">
    <location>
        <begin position="50"/>
        <end position="77"/>
    </location>
</feature>
<keyword evidence="2" id="KW-1133">Transmembrane helix</keyword>
<gene>
    <name evidence="3" type="ORF">BJ979_001371</name>
</gene>
<evidence type="ECO:0000313" key="3">
    <source>
        <dbReference type="EMBL" id="NYG98745.1"/>
    </source>
</evidence>
<sequence>MTDPHPYRDEKPTRAPRRRWVLPVSIAGGIAVAAVGAVIAALLLAPAPKPEAGASPKPSAPVSASPSASPKPAAKPSPRIRIDCESVLDRTIITAYLGAAPSATADRARYLEGVPWLQVGGLGCTWESGNRYLRVTALARDAFPGVDEVLRDWSTGVKGDIVVPPPADPAIECMPYCSAKAATDRVVIYVTDLDYDDEPDTVGFPDLARTAIAAVAAAPVVPAWVPPYPTTVRLPAECEDGVDPDGVMARALGIEPGGWTVPGGDGEDALVIRSIVDGPYLECASSSEEPVFSAAPGGRWAWDPVRAGSIADGAVPTQVAGAEEAVVVLGNAGSGTFTAQITVLAGDAILRFSSYADSEVEAQSRSARASEAWLAHYVD</sequence>
<keyword evidence="2" id="KW-0472">Membrane</keyword>
<evidence type="ECO:0000313" key="4">
    <source>
        <dbReference type="Proteomes" id="UP000553888"/>
    </source>
</evidence>
<evidence type="ECO:0008006" key="5">
    <source>
        <dbReference type="Google" id="ProtNLM"/>
    </source>
</evidence>
<dbReference type="EMBL" id="JACBZY010000001">
    <property type="protein sequence ID" value="NYG98745.1"/>
    <property type="molecule type" value="Genomic_DNA"/>
</dbReference>
<dbReference type="AlphaFoldDB" id="A0A852YNF2"/>
<keyword evidence="2" id="KW-0812">Transmembrane</keyword>
<dbReference type="Proteomes" id="UP000553888">
    <property type="component" value="Unassembled WGS sequence"/>
</dbReference>
<name>A0A852YNF2_9MICO</name>
<feature type="transmembrane region" description="Helical" evidence="2">
    <location>
        <begin position="20"/>
        <end position="45"/>
    </location>
</feature>
<reference evidence="3 4" key="1">
    <citation type="submission" date="2020-07" db="EMBL/GenBank/DDBJ databases">
        <title>Sequencing the genomes of 1000 actinobacteria strains.</title>
        <authorList>
            <person name="Klenk H.-P."/>
        </authorList>
    </citation>
    <scope>NUCLEOTIDE SEQUENCE [LARGE SCALE GENOMIC DNA]</scope>
    <source>
        <strain evidence="3 4">DSM 23141</strain>
    </source>
</reference>
<keyword evidence="4" id="KW-1185">Reference proteome</keyword>
<protein>
    <recommendedName>
        <fullName evidence="5">DUF3558 domain-containing protein</fullName>
    </recommendedName>
</protein>
<accession>A0A852YNF2</accession>
<evidence type="ECO:0000256" key="1">
    <source>
        <dbReference type="SAM" id="MobiDB-lite"/>
    </source>
</evidence>
<feature type="region of interest" description="Disordered" evidence="1">
    <location>
        <begin position="50"/>
        <end position="80"/>
    </location>
</feature>
<organism evidence="3 4">
    <name type="scientific">Schumannella luteola</name>
    <dbReference type="NCBI Taxonomy" id="472059"/>
    <lineage>
        <taxon>Bacteria</taxon>
        <taxon>Bacillati</taxon>
        <taxon>Actinomycetota</taxon>
        <taxon>Actinomycetes</taxon>
        <taxon>Micrococcales</taxon>
        <taxon>Microbacteriaceae</taxon>
        <taxon>Schumannella</taxon>
    </lineage>
</organism>
<comment type="caution">
    <text evidence="3">The sequence shown here is derived from an EMBL/GenBank/DDBJ whole genome shotgun (WGS) entry which is preliminary data.</text>
</comment>
<evidence type="ECO:0000256" key="2">
    <source>
        <dbReference type="SAM" id="Phobius"/>
    </source>
</evidence>
<proteinExistence type="predicted"/>
<dbReference type="RefSeq" id="WP_179566479.1">
    <property type="nucleotide sequence ID" value="NZ_JACBZY010000001.1"/>
</dbReference>